<dbReference type="GO" id="GO:0016874">
    <property type="term" value="F:ligase activity"/>
    <property type="evidence" value="ECO:0007669"/>
    <property type="project" value="UniProtKB-KW"/>
</dbReference>
<evidence type="ECO:0000313" key="8">
    <source>
        <dbReference type="Proteomes" id="UP000614047"/>
    </source>
</evidence>
<dbReference type="Gene3D" id="3.40.50.12780">
    <property type="entry name" value="N-terminal domain of ligase-like"/>
    <property type="match status" value="1"/>
</dbReference>
<dbReference type="InterPro" id="IPR000873">
    <property type="entry name" value="AMP-dep_synth/lig_dom"/>
</dbReference>
<dbReference type="PROSITE" id="PS00455">
    <property type="entry name" value="AMP_BINDING"/>
    <property type="match status" value="1"/>
</dbReference>
<sequence length="590" mass="62233">MPQNFVEILRERRADRGDREALVFVDDPRAGARESVTYAELDRDARRVAARLAGHAAPDDRALLLHPSGPGFARAFFGCLYAGVIPVPAPPPEGTSQQSRRVAGIVRNAGVAVVLADGDDLPRLRADLAPGLGPDARWLDTATGDADEAVAEDAVAAPPPDAPAFLQYTSGSTSDPKGVIVSHANLLHNAAAVERHIGLDGDGRIGGWLPWHHDMGLIGLFLQSVYQGLTCVVMAPITFLKRPHRWLETIDLLGVNATAMPDFAYDLCVRRVTGEQLAGLDLSRWRVALDGSEPVRAGTLRAFAERFGSAGFQARALSPCYGLAEATLFVSGDPRHREPTVLRVDPRTLEAGRVRPAAPRAAARTLVSCGPAAPSGLRIVDPETGAELPDGHVGEIWVRGGAVALGYWNRPALTGRVFGATAADGEGGFLRTGDLGARLDGELYVTGRLKDVIVVRGRNLYPQDIEAETAGVHPALTGTAAAFAVATPRGDAIGVAAEIRPRRLRGTPLAEVESAIRRHLGREFATAVAVVVLVKPGTLARTTSGKIQRHLARAAHLEGTLERAEDAATAPATAPATDPAADPVAEGAAR</sequence>
<evidence type="ECO:0000256" key="4">
    <source>
        <dbReference type="ARBA" id="ARBA00023098"/>
    </source>
</evidence>
<dbReference type="GO" id="GO:0071766">
    <property type="term" value="P:Actinobacterium-type cell wall biogenesis"/>
    <property type="evidence" value="ECO:0007669"/>
    <property type="project" value="UniProtKB-ARBA"/>
</dbReference>
<evidence type="ECO:0000259" key="6">
    <source>
        <dbReference type="Pfam" id="PF00501"/>
    </source>
</evidence>
<dbReference type="GO" id="GO:0070566">
    <property type="term" value="F:adenylyltransferase activity"/>
    <property type="evidence" value="ECO:0007669"/>
    <property type="project" value="TreeGrafter"/>
</dbReference>
<dbReference type="Gene3D" id="3.30.300.30">
    <property type="match status" value="1"/>
</dbReference>
<dbReference type="PANTHER" id="PTHR22754:SF32">
    <property type="entry name" value="DISCO-INTERACTING PROTEIN 2"/>
    <property type="match status" value="1"/>
</dbReference>
<dbReference type="CDD" id="cd05931">
    <property type="entry name" value="FAAL"/>
    <property type="match status" value="1"/>
</dbReference>
<dbReference type="InterPro" id="IPR040097">
    <property type="entry name" value="FAAL/FAAC"/>
</dbReference>
<evidence type="ECO:0000256" key="5">
    <source>
        <dbReference type="SAM" id="MobiDB-lite"/>
    </source>
</evidence>
<comment type="caution">
    <text evidence="7">The sequence shown here is derived from an EMBL/GenBank/DDBJ whole genome shotgun (WGS) entry which is preliminary data.</text>
</comment>
<reference evidence="7" key="1">
    <citation type="submission" date="2020-11" db="EMBL/GenBank/DDBJ databases">
        <title>Sequencing the genomes of 1000 actinobacteria strains.</title>
        <authorList>
            <person name="Klenk H.-P."/>
        </authorList>
    </citation>
    <scope>NUCLEOTIDE SEQUENCE</scope>
    <source>
        <strain evidence="7">DSM 43175</strain>
    </source>
</reference>
<accession>A0A931D9C7</accession>
<evidence type="ECO:0000256" key="1">
    <source>
        <dbReference type="ARBA" id="ARBA00006432"/>
    </source>
</evidence>
<evidence type="ECO:0000313" key="7">
    <source>
        <dbReference type="EMBL" id="MBG6086849.1"/>
    </source>
</evidence>
<dbReference type="EMBL" id="JADOUA010000001">
    <property type="protein sequence ID" value="MBG6086849.1"/>
    <property type="molecule type" value="Genomic_DNA"/>
</dbReference>
<name>A0A931D9C7_9ACTN</name>
<comment type="similarity">
    <text evidence="1">Belongs to the ATP-dependent AMP-binding enzyme family.</text>
</comment>
<dbReference type="InterPro" id="IPR045851">
    <property type="entry name" value="AMP-bd_C_sf"/>
</dbReference>
<organism evidence="7 8">
    <name type="scientific">Actinomadura viridis</name>
    <dbReference type="NCBI Taxonomy" id="58110"/>
    <lineage>
        <taxon>Bacteria</taxon>
        <taxon>Bacillati</taxon>
        <taxon>Actinomycetota</taxon>
        <taxon>Actinomycetes</taxon>
        <taxon>Streptosporangiales</taxon>
        <taxon>Thermomonosporaceae</taxon>
        <taxon>Actinomadura</taxon>
    </lineage>
</organism>
<gene>
    <name evidence="7" type="ORF">IW256_000962</name>
</gene>
<evidence type="ECO:0000256" key="3">
    <source>
        <dbReference type="ARBA" id="ARBA00022832"/>
    </source>
</evidence>
<dbReference type="InterPro" id="IPR020845">
    <property type="entry name" value="AMP-binding_CS"/>
</dbReference>
<keyword evidence="2 7" id="KW-0436">Ligase</keyword>
<keyword evidence="8" id="KW-1185">Reference proteome</keyword>
<dbReference type="InterPro" id="IPR042099">
    <property type="entry name" value="ANL_N_sf"/>
</dbReference>
<evidence type="ECO:0000256" key="2">
    <source>
        <dbReference type="ARBA" id="ARBA00022598"/>
    </source>
</evidence>
<keyword evidence="3" id="KW-0276">Fatty acid metabolism</keyword>
<feature type="region of interest" description="Disordered" evidence="5">
    <location>
        <begin position="560"/>
        <end position="590"/>
    </location>
</feature>
<dbReference type="Proteomes" id="UP000614047">
    <property type="component" value="Unassembled WGS sequence"/>
</dbReference>
<feature type="compositionally biased region" description="Low complexity" evidence="5">
    <location>
        <begin position="567"/>
        <end position="583"/>
    </location>
</feature>
<protein>
    <submittedName>
        <fullName evidence="7">Acyl-CoA synthetase (AMP-forming)/AMP-acid ligase II</fullName>
    </submittedName>
</protein>
<proteinExistence type="inferred from homology"/>
<dbReference type="PANTHER" id="PTHR22754">
    <property type="entry name" value="DISCO-INTERACTING PROTEIN 2 DIP2 -RELATED"/>
    <property type="match status" value="1"/>
</dbReference>
<keyword evidence="4" id="KW-0443">Lipid metabolism</keyword>
<dbReference type="SUPFAM" id="SSF56801">
    <property type="entry name" value="Acetyl-CoA synthetase-like"/>
    <property type="match status" value="1"/>
</dbReference>
<feature type="domain" description="AMP-dependent synthetase/ligase" evidence="6">
    <location>
        <begin position="11"/>
        <end position="408"/>
    </location>
</feature>
<dbReference type="RefSeq" id="WP_197009787.1">
    <property type="nucleotide sequence ID" value="NZ_BAABES010000007.1"/>
</dbReference>
<dbReference type="GO" id="GO:0006633">
    <property type="term" value="P:fatty acid biosynthetic process"/>
    <property type="evidence" value="ECO:0007669"/>
    <property type="project" value="TreeGrafter"/>
</dbReference>
<dbReference type="GO" id="GO:0005886">
    <property type="term" value="C:plasma membrane"/>
    <property type="evidence" value="ECO:0007669"/>
    <property type="project" value="TreeGrafter"/>
</dbReference>
<dbReference type="AlphaFoldDB" id="A0A931D9C7"/>
<dbReference type="Pfam" id="PF00501">
    <property type="entry name" value="AMP-binding"/>
    <property type="match status" value="1"/>
</dbReference>
<dbReference type="FunFam" id="3.40.50.12780:FF:000013">
    <property type="entry name" value="Long-chain-fatty-acid--AMP ligase FadD32"/>
    <property type="match status" value="1"/>
</dbReference>